<keyword evidence="2 4" id="KW-0067">ATP-binding</keyword>
<dbReference type="GO" id="GO:0005524">
    <property type="term" value="F:ATP binding"/>
    <property type="evidence" value="ECO:0007669"/>
    <property type="project" value="UniProtKB-KW"/>
</dbReference>
<sequence>MTPFVTIQNLTKRYPPRNGKGEGILAVKNLSLTIERGEIFSLLGPNGAGKTTTINMMSGLLEPTSGEVIIGGYAITKNPLAVKKLIGVVPQEIALYPELSARANLEFFGKLQGLRGEELAKRCDEVLEFIGLRDRQRERIETFSGGMKRRVNIAVGLLHKPSLVFMDEPTVGVDPQSRRNILEAVKQLNQQGMTVLYTTHYMEEAQELSDRVGIMDHGELIACGKQIDLIQQTKVRDAIVLKFLPEQVAQAQSILRDLPFITDLECEGDLGEKLRILSDHGRQALPHIIRALDDHNLIPSAIQIVEPNLEMVFLRLTGRALRD</sequence>
<reference evidence="4 5" key="1">
    <citation type="submission" date="2017-11" db="EMBL/GenBank/DDBJ databases">
        <title>Evolution of Phototrophy in the Chloroflexi Phylum Driven by Horizontal Gene Transfer.</title>
        <authorList>
            <person name="Ward L.M."/>
            <person name="Hemp J."/>
            <person name="Shih P.M."/>
            <person name="Mcglynn S.E."/>
            <person name="Fischer W."/>
        </authorList>
    </citation>
    <scope>NUCLEOTIDE SEQUENCE [LARGE SCALE GENOMIC DNA]</scope>
    <source>
        <strain evidence="4">CP1_1M</strain>
    </source>
</reference>
<dbReference type="GO" id="GO:0016887">
    <property type="term" value="F:ATP hydrolysis activity"/>
    <property type="evidence" value="ECO:0007669"/>
    <property type="project" value="InterPro"/>
</dbReference>
<dbReference type="Proteomes" id="UP000228947">
    <property type="component" value="Unassembled WGS sequence"/>
</dbReference>
<protein>
    <submittedName>
        <fullName evidence="4">Export ABC transporter ATP-binding protein</fullName>
    </submittedName>
</protein>
<evidence type="ECO:0000256" key="2">
    <source>
        <dbReference type="ARBA" id="ARBA00022840"/>
    </source>
</evidence>
<accession>A0A2M8PXT6</accession>
<dbReference type="PANTHER" id="PTHR43582">
    <property type="entry name" value="LINEARMYCIN RESISTANCE ATP-BINDING PROTEIN LNRL"/>
    <property type="match status" value="1"/>
</dbReference>
<dbReference type="Gene3D" id="3.40.50.300">
    <property type="entry name" value="P-loop containing nucleotide triphosphate hydrolases"/>
    <property type="match status" value="1"/>
</dbReference>
<dbReference type="InterPro" id="IPR017871">
    <property type="entry name" value="ABC_transporter-like_CS"/>
</dbReference>
<dbReference type="EMBL" id="PGTL01000020">
    <property type="protein sequence ID" value="PJF42361.1"/>
    <property type="molecule type" value="Genomic_DNA"/>
</dbReference>
<dbReference type="Pfam" id="PF00005">
    <property type="entry name" value="ABC_tran"/>
    <property type="match status" value="1"/>
</dbReference>
<proteinExistence type="predicted"/>
<dbReference type="PROSITE" id="PS50893">
    <property type="entry name" value="ABC_TRANSPORTER_2"/>
    <property type="match status" value="1"/>
</dbReference>
<evidence type="ECO:0000256" key="1">
    <source>
        <dbReference type="ARBA" id="ARBA00022741"/>
    </source>
</evidence>
<name>A0A2M8PXT6_9CHLR</name>
<comment type="caution">
    <text evidence="4">The sequence shown here is derived from an EMBL/GenBank/DDBJ whole genome shotgun (WGS) entry which is preliminary data.</text>
</comment>
<dbReference type="InterPro" id="IPR003593">
    <property type="entry name" value="AAA+_ATPase"/>
</dbReference>
<dbReference type="SUPFAM" id="SSF52540">
    <property type="entry name" value="P-loop containing nucleoside triphosphate hydrolases"/>
    <property type="match status" value="1"/>
</dbReference>
<feature type="domain" description="ABC transporter" evidence="3">
    <location>
        <begin position="5"/>
        <end position="242"/>
    </location>
</feature>
<dbReference type="InterPro" id="IPR003439">
    <property type="entry name" value="ABC_transporter-like_ATP-bd"/>
</dbReference>
<evidence type="ECO:0000259" key="3">
    <source>
        <dbReference type="PROSITE" id="PS50893"/>
    </source>
</evidence>
<organism evidence="4 5">
    <name type="scientific">Candidatus Thermofonsia Clade 1 bacterium</name>
    <dbReference type="NCBI Taxonomy" id="2364210"/>
    <lineage>
        <taxon>Bacteria</taxon>
        <taxon>Bacillati</taxon>
        <taxon>Chloroflexota</taxon>
        <taxon>Candidatus Thermofontia</taxon>
        <taxon>Candidatus Thermofonsia Clade 1</taxon>
    </lineage>
</organism>
<gene>
    <name evidence="4" type="ORF">CUN50_04420</name>
</gene>
<dbReference type="PANTHER" id="PTHR43582:SF2">
    <property type="entry name" value="LINEARMYCIN RESISTANCE ATP-BINDING PROTEIN LNRL"/>
    <property type="match status" value="1"/>
</dbReference>
<evidence type="ECO:0000313" key="5">
    <source>
        <dbReference type="Proteomes" id="UP000228947"/>
    </source>
</evidence>
<dbReference type="SMART" id="SM00382">
    <property type="entry name" value="AAA"/>
    <property type="match status" value="1"/>
</dbReference>
<evidence type="ECO:0000313" key="4">
    <source>
        <dbReference type="EMBL" id="PJF42361.1"/>
    </source>
</evidence>
<dbReference type="AlphaFoldDB" id="A0A2M8PXT6"/>
<dbReference type="InterPro" id="IPR027417">
    <property type="entry name" value="P-loop_NTPase"/>
</dbReference>
<dbReference type="PROSITE" id="PS00211">
    <property type="entry name" value="ABC_TRANSPORTER_1"/>
    <property type="match status" value="1"/>
</dbReference>
<keyword evidence="1" id="KW-0547">Nucleotide-binding</keyword>